<keyword evidence="2" id="KW-1185">Reference proteome</keyword>
<dbReference type="Pfam" id="PF13444">
    <property type="entry name" value="Acetyltransf_5"/>
    <property type="match status" value="1"/>
</dbReference>
<comment type="caution">
    <text evidence="1">The sequence shown here is derived from an EMBL/GenBank/DDBJ whole genome shotgun (WGS) entry which is preliminary data.</text>
</comment>
<gene>
    <name evidence="1" type="ORF">EV696_10463</name>
</gene>
<dbReference type="InterPro" id="IPR016181">
    <property type="entry name" value="Acyl_CoA_acyltransferase"/>
</dbReference>
<dbReference type="AlphaFoldDB" id="A0A4R6UTZ6"/>
<reference evidence="1 2" key="1">
    <citation type="submission" date="2019-03" db="EMBL/GenBank/DDBJ databases">
        <title>Genomic Encyclopedia of Type Strains, Phase IV (KMG-IV): sequencing the most valuable type-strain genomes for metagenomic binning, comparative biology and taxonomic classification.</title>
        <authorList>
            <person name="Goeker M."/>
        </authorList>
    </citation>
    <scope>NUCLEOTIDE SEQUENCE [LARGE SCALE GENOMIC DNA]</scope>
    <source>
        <strain evidence="1 2">DSM 103792</strain>
    </source>
</reference>
<evidence type="ECO:0000313" key="1">
    <source>
        <dbReference type="EMBL" id="TDQ49359.1"/>
    </source>
</evidence>
<organism evidence="1 2">
    <name type="scientific">Permianibacter aggregans</name>
    <dbReference type="NCBI Taxonomy" id="1510150"/>
    <lineage>
        <taxon>Bacteria</taxon>
        <taxon>Pseudomonadati</taxon>
        <taxon>Pseudomonadota</taxon>
        <taxon>Gammaproteobacteria</taxon>
        <taxon>Pseudomonadales</taxon>
        <taxon>Pseudomonadaceae</taxon>
        <taxon>Permianibacter</taxon>
    </lineage>
</organism>
<protein>
    <submittedName>
        <fullName evidence="1">N-acyl amino acid synthase of PEP-CTERM/exosortase system</fullName>
    </submittedName>
</protein>
<sequence>MSNIEVVLATTPAQRRDHHALRYQVYCERRGFEAGSTLGEEHDEFDLHAVPFVAYDRQSGLPCGALRLVRGNPLLPAASVTALNQSRLNELGASVMELSRLCLRHPNGSVRGDWYQGSDIMLAMIYAAWRYSVKQNVSHWLCLITPAMERMLGRLSVPFEAVGDICQFRGTRRPLITEVGTMVRAASARCPRVERLVAA</sequence>
<dbReference type="OrthoDB" id="6382908at2"/>
<dbReference type="RefSeq" id="WP_133588877.1">
    <property type="nucleotide sequence ID" value="NZ_CP037953.1"/>
</dbReference>
<proteinExistence type="predicted"/>
<dbReference type="Proteomes" id="UP000295375">
    <property type="component" value="Unassembled WGS sequence"/>
</dbReference>
<dbReference type="SUPFAM" id="SSF55729">
    <property type="entry name" value="Acyl-CoA N-acyltransferases (Nat)"/>
    <property type="match status" value="1"/>
</dbReference>
<dbReference type="Gene3D" id="3.40.630.30">
    <property type="match status" value="1"/>
</dbReference>
<evidence type="ECO:0000313" key="2">
    <source>
        <dbReference type="Proteomes" id="UP000295375"/>
    </source>
</evidence>
<name>A0A4R6UTZ6_9GAMM</name>
<accession>A0A4R6UTZ6</accession>
<dbReference type="EMBL" id="SNYM01000004">
    <property type="protein sequence ID" value="TDQ49359.1"/>
    <property type="molecule type" value="Genomic_DNA"/>
</dbReference>